<accession>A0A0G1YDT7</accession>
<reference evidence="1 2" key="1">
    <citation type="journal article" date="2015" name="Nature">
        <title>rRNA introns, odd ribosomes, and small enigmatic genomes across a large radiation of phyla.</title>
        <authorList>
            <person name="Brown C.T."/>
            <person name="Hug L.A."/>
            <person name="Thomas B.C."/>
            <person name="Sharon I."/>
            <person name="Castelle C.J."/>
            <person name="Singh A."/>
            <person name="Wilkins M.J."/>
            <person name="Williams K.H."/>
            <person name="Banfield J.F."/>
        </authorList>
    </citation>
    <scope>NUCLEOTIDE SEQUENCE [LARGE SCALE GENOMIC DNA]</scope>
</reference>
<sequence>MERKRRLLKSETENQSVTVEVISKKQTLAKFAEQYIRPRQIKGEVAHVGASIEVKLSGGFQTTAIVVEASIPVEASEGELILGQDYLLELLNRNIDERLASLERYIERLLPMRERLEKQ</sequence>
<proteinExistence type="predicted"/>
<dbReference type="Proteomes" id="UP000034588">
    <property type="component" value="Unassembled WGS sequence"/>
</dbReference>
<evidence type="ECO:0000313" key="2">
    <source>
        <dbReference type="Proteomes" id="UP000034588"/>
    </source>
</evidence>
<dbReference type="AlphaFoldDB" id="A0A0G1YDT7"/>
<organism evidence="1 2">
    <name type="scientific">Candidatus Gottesmanbacteria bacterium GW2011_GWB1_49_7</name>
    <dbReference type="NCBI Taxonomy" id="1618448"/>
    <lineage>
        <taxon>Bacteria</taxon>
        <taxon>Candidatus Gottesmaniibacteriota</taxon>
    </lineage>
</organism>
<evidence type="ECO:0000313" key="1">
    <source>
        <dbReference type="EMBL" id="KKW13102.1"/>
    </source>
</evidence>
<comment type="caution">
    <text evidence="1">The sequence shown here is derived from an EMBL/GenBank/DDBJ whole genome shotgun (WGS) entry which is preliminary data.</text>
</comment>
<protein>
    <submittedName>
        <fullName evidence="1">Uncharacterized protein</fullName>
    </submittedName>
</protein>
<gene>
    <name evidence="1" type="ORF">UY48_C0005G0058</name>
</gene>
<dbReference type="EMBL" id="LCQD01000005">
    <property type="protein sequence ID" value="KKW13102.1"/>
    <property type="molecule type" value="Genomic_DNA"/>
</dbReference>
<name>A0A0G1YDT7_9BACT</name>